<dbReference type="RefSeq" id="WP_040007336.1">
    <property type="nucleotide sequence ID" value="NZ_CP067993.1"/>
</dbReference>
<accession>A0ABD7C2T2</accession>
<evidence type="ECO:0000313" key="2">
    <source>
        <dbReference type="Proteomes" id="UP000596095"/>
    </source>
</evidence>
<reference evidence="1 2" key="1">
    <citation type="submission" date="2021-01" db="EMBL/GenBank/DDBJ databases">
        <title>Genome Characterization of a novel Stenotrophomonas isolate with high keratinase activity.</title>
        <authorList>
            <person name="Cao Z.-J."/>
        </authorList>
    </citation>
    <scope>NUCLEOTIDE SEQUENCE [LARGE SCALE GENOMIC DNA]</scope>
    <source>
        <strain evidence="1 2">DHHJ</strain>
    </source>
</reference>
<name>A0ABD7C2T2_STEMA</name>
<proteinExistence type="predicted"/>
<sequence length="93" mass="9518">MNNAIEHPPSFKLGNIWLVAANLARTAADLGGGAPMVVTIDADGMLEAVGPDHPDYSQLLTAPGFVCTVSAASSNERIAGRIRAAATALEISS</sequence>
<evidence type="ECO:0000313" key="1">
    <source>
        <dbReference type="EMBL" id="QQQ41317.1"/>
    </source>
</evidence>
<gene>
    <name evidence="1" type="ORF">JJL50_15350</name>
</gene>
<dbReference type="AlphaFoldDB" id="A0ABD7C2T2"/>
<dbReference type="Proteomes" id="UP000596095">
    <property type="component" value="Chromosome"/>
</dbReference>
<protein>
    <submittedName>
        <fullName evidence="1">Uncharacterized protein</fullName>
    </submittedName>
</protein>
<dbReference type="EMBL" id="CP067993">
    <property type="protein sequence ID" value="QQQ41317.1"/>
    <property type="molecule type" value="Genomic_DNA"/>
</dbReference>
<organism evidence="1 2">
    <name type="scientific">Stenotrophomonas maltophilia</name>
    <name type="common">Pseudomonas maltophilia</name>
    <name type="synonym">Xanthomonas maltophilia</name>
    <dbReference type="NCBI Taxonomy" id="40324"/>
    <lineage>
        <taxon>Bacteria</taxon>
        <taxon>Pseudomonadati</taxon>
        <taxon>Pseudomonadota</taxon>
        <taxon>Gammaproteobacteria</taxon>
        <taxon>Lysobacterales</taxon>
        <taxon>Lysobacteraceae</taxon>
        <taxon>Stenotrophomonas</taxon>
        <taxon>Stenotrophomonas maltophilia group</taxon>
    </lineage>
</organism>